<dbReference type="Proteomes" id="UP000625711">
    <property type="component" value="Unassembled WGS sequence"/>
</dbReference>
<protein>
    <submittedName>
        <fullName evidence="2">Uncharacterized protein</fullName>
    </submittedName>
</protein>
<keyword evidence="3" id="KW-1185">Reference proteome</keyword>
<dbReference type="EMBL" id="JAACXV010014605">
    <property type="protein sequence ID" value="KAF7265569.1"/>
    <property type="molecule type" value="Genomic_DNA"/>
</dbReference>
<evidence type="ECO:0000256" key="1">
    <source>
        <dbReference type="SAM" id="MobiDB-lite"/>
    </source>
</evidence>
<evidence type="ECO:0000313" key="2">
    <source>
        <dbReference type="EMBL" id="KAF7265569.1"/>
    </source>
</evidence>
<sequence>MWQGVGTGRQSARRMYSPMCAIVPTMEQGTGNAQRLEGSSERRETTEDGVAHKWNSKSENDENTPAEIIMIIMIRGERRMALLHTADVENAAIALGQESNRKAMKAE</sequence>
<feature type="compositionally biased region" description="Basic and acidic residues" evidence="1">
    <location>
        <begin position="38"/>
        <end position="60"/>
    </location>
</feature>
<comment type="caution">
    <text evidence="2">The sequence shown here is derived from an EMBL/GenBank/DDBJ whole genome shotgun (WGS) entry which is preliminary data.</text>
</comment>
<organism evidence="2 3">
    <name type="scientific">Rhynchophorus ferrugineus</name>
    <name type="common">Red palm weevil</name>
    <name type="synonym">Curculio ferrugineus</name>
    <dbReference type="NCBI Taxonomy" id="354439"/>
    <lineage>
        <taxon>Eukaryota</taxon>
        <taxon>Metazoa</taxon>
        <taxon>Ecdysozoa</taxon>
        <taxon>Arthropoda</taxon>
        <taxon>Hexapoda</taxon>
        <taxon>Insecta</taxon>
        <taxon>Pterygota</taxon>
        <taxon>Neoptera</taxon>
        <taxon>Endopterygota</taxon>
        <taxon>Coleoptera</taxon>
        <taxon>Polyphaga</taxon>
        <taxon>Cucujiformia</taxon>
        <taxon>Curculionidae</taxon>
        <taxon>Dryophthorinae</taxon>
        <taxon>Rhynchophorus</taxon>
    </lineage>
</organism>
<dbReference type="AlphaFoldDB" id="A0A834HPL3"/>
<reference evidence="2" key="1">
    <citation type="submission" date="2020-08" db="EMBL/GenBank/DDBJ databases">
        <title>Genome sequencing and assembly of the red palm weevil Rhynchophorus ferrugineus.</title>
        <authorList>
            <person name="Dias G.B."/>
            <person name="Bergman C.M."/>
            <person name="Manee M."/>
        </authorList>
    </citation>
    <scope>NUCLEOTIDE SEQUENCE</scope>
    <source>
        <strain evidence="2">AA-2017</strain>
        <tissue evidence="2">Whole larva</tissue>
    </source>
</reference>
<feature type="region of interest" description="Disordered" evidence="1">
    <location>
        <begin position="26"/>
        <end position="61"/>
    </location>
</feature>
<gene>
    <name evidence="2" type="ORF">GWI33_021023</name>
</gene>
<accession>A0A834HPL3</accession>
<evidence type="ECO:0000313" key="3">
    <source>
        <dbReference type="Proteomes" id="UP000625711"/>
    </source>
</evidence>
<proteinExistence type="predicted"/>
<name>A0A834HPL3_RHYFE</name>